<evidence type="ECO:0000256" key="1">
    <source>
        <dbReference type="SAM" id="MobiDB-lite"/>
    </source>
</evidence>
<dbReference type="OrthoDB" id="8961531at2759"/>
<accession>A0A9Q0F0M6</accession>
<feature type="compositionally biased region" description="Basic and acidic residues" evidence="1">
    <location>
        <begin position="47"/>
        <end position="63"/>
    </location>
</feature>
<evidence type="ECO:0000313" key="2">
    <source>
        <dbReference type="EMBL" id="KAJ3614732.1"/>
    </source>
</evidence>
<protein>
    <submittedName>
        <fullName evidence="2">Uncharacterized protein</fullName>
    </submittedName>
</protein>
<dbReference type="Proteomes" id="UP001148018">
    <property type="component" value="Unassembled WGS sequence"/>
</dbReference>
<evidence type="ECO:0000313" key="3">
    <source>
        <dbReference type="Proteomes" id="UP001148018"/>
    </source>
</evidence>
<reference evidence="2" key="1">
    <citation type="submission" date="2022-07" db="EMBL/GenBank/DDBJ databases">
        <title>Chromosome-level genome of Muraenolepis orangiensis.</title>
        <authorList>
            <person name="Kim J."/>
        </authorList>
    </citation>
    <scope>NUCLEOTIDE SEQUENCE</scope>
    <source>
        <strain evidence="2">KU_S4_2022</strain>
        <tissue evidence="2">Muscle</tissue>
    </source>
</reference>
<dbReference type="AlphaFoldDB" id="A0A9Q0F0M6"/>
<keyword evidence="3" id="KW-1185">Reference proteome</keyword>
<organism evidence="2 3">
    <name type="scientific">Muraenolepis orangiensis</name>
    <name type="common">Patagonian moray cod</name>
    <dbReference type="NCBI Taxonomy" id="630683"/>
    <lineage>
        <taxon>Eukaryota</taxon>
        <taxon>Metazoa</taxon>
        <taxon>Chordata</taxon>
        <taxon>Craniata</taxon>
        <taxon>Vertebrata</taxon>
        <taxon>Euteleostomi</taxon>
        <taxon>Actinopterygii</taxon>
        <taxon>Neopterygii</taxon>
        <taxon>Teleostei</taxon>
        <taxon>Neoteleostei</taxon>
        <taxon>Acanthomorphata</taxon>
        <taxon>Zeiogadaria</taxon>
        <taxon>Gadariae</taxon>
        <taxon>Gadiformes</taxon>
        <taxon>Muraenolepidoidei</taxon>
        <taxon>Muraenolepididae</taxon>
        <taxon>Muraenolepis</taxon>
    </lineage>
</organism>
<name>A0A9Q0F0M6_9TELE</name>
<proteinExistence type="predicted"/>
<feature type="compositionally biased region" description="Low complexity" evidence="1">
    <location>
        <begin position="94"/>
        <end position="108"/>
    </location>
</feature>
<feature type="region of interest" description="Disordered" evidence="1">
    <location>
        <begin position="13"/>
        <end position="199"/>
    </location>
</feature>
<sequence>MSKQTFMTVEMAISTAGGDSGECCVDTRPGARTVQPKNWNHLMEKKKRQEDKTKRDATQKKAADQTTKVPEPAPARLSSGPSRHHLHPFRPAVSLSTSSSSGASSGNGKRAPAAGKVPNPTPPQQQQCQPSSASPRYLHREVPPRFRHQELKQQLKRGQPLPAASLGGPTLPNSSTSDAPNAAKRLPGKRPTFIIRRAA</sequence>
<comment type="caution">
    <text evidence="2">The sequence shown here is derived from an EMBL/GenBank/DDBJ whole genome shotgun (WGS) entry which is preliminary data.</text>
</comment>
<feature type="compositionally biased region" description="Low complexity" evidence="1">
    <location>
        <begin position="124"/>
        <end position="135"/>
    </location>
</feature>
<dbReference type="EMBL" id="JANIIK010000034">
    <property type="protein sequence ID" value="KAJ3614732.1"/>
    <property type="molecule type" value="Genomic_DNA"/>
</dbReference>
<feature type="compositionally biased region" description="Basic and acidic residues" evidence="1">
    <location>
        <begin position="138"/>
        <end position="153"/>
    </location>
</feature>
<gene>
    <name evidence="2" type="ORF">NHX12_018302</name>
</gene>